<dbReference type="SUPFAM" id="SSF53098">
    <property type="entry name" value="Ribonuclease H-like"/>
    <property type="match status" value="1"/>
</dbReference>
<keyword evidence="3" id="KW-1185">Reference proteome</keyword>
<dbReference type="AlphaFoldDB" id="A0A835MDY6"/>
<sequence length="98" mass="10530">MLTSKILMEFNTDGSVGQGQAGIGGAIRDELGEVVMAFTGVNSNTSVIYQELLAIKEGLNACILLQYSRVNVESDSMRAIQAIKLNTPMNSGKREGYT</sequence>
<feature type="domain" description="RNase H type-1" evidence="1">
    <location>
        <begin position="4"/>
        <end position="98"/>
    </location>
</feature>
<dbReference type="InterPro" id="IPR002156">
    <property type="entry name" value="RNaseH_domain"/>
</dbReference>
<dbReference type="GO" id="GO:0003676">
    <property type="term" value="F:nucleic acid binding"/>
    <property type="evidence" value="ECO:0007669"/>
    <property type="project" value="InterPro"/>
</dbReference>
<accession>A0A835MDY6</accession>
<organism evidence="2 3">
    <name type="scientific">Coptis chinensis</name>
    <dbReference type="NCBI Taxonomy" id="261450"/>
    <lineage>
        <taxon>Eukaryota</taxon>
        <taxon>Viridiplantae</taxon>
        <taxon>Streptophyta</taxon>
        <taxon>Embryophyta</taxon>
        <taxon>Tracheophyta</taxon>
        <taxon>Spermatophyta</taxon>
        <taxon>Magnoliopsida</taxon>
        <taxon>Ranunculales</taxon>
        <taxon>Ranunculaceae</taxon>
        <taxon>Coptidoideae</taxon>
        <taxon>Coptis</taxon>
    </lineage>
</organism>
<gene>
    <name evidence="2" type="ORF">IFM89_031294</name>
</gene>
<dbReference type="EMBL" id="JADFTS010000001">
    <property type="protein sequence ID" value="KAF9626167.1"/>
    <property type="molecule type" value="Genomic_DNA"/>
</dbReference>
<name>A0A835MDY6_9MAGN</name>
<evidence type="ECO:0000259" key="1">
    <source>
        <dbReference type="PROSITE" id="PS50879"/>
    </source>
</evidence>
<protein>
    <recommendedName>
        <fullName evidence="1">RNase H type-1 domain-containing protein</fullName>
    </recommendedName>
</protein>
<comment type="caution">
    <text evidence="2">The sequence shown here is derived from an EMBL/GenBank/DDBJ whole genome shotgun (WGS) entry which is preliminary data.</text>
</comment>
<dbReference type="PROSITE" id="PS50879">
    <property type="entry name" value="RNASE_H_1"/>
    <property type="match status" value="1"/>
</dbReference>
<dbReference type="GO" id="GO:0004523">
    <property type="term" value="F:RNA-DNA hybrid ribonuclease activity"/>
    <property type="evidence" value="ECO:0007669"/>
    <property type="project" value="InterPro"/>
</dbReference>
<dbReference type="InterPro" id="IPR036397">
    <property type="entry name" value="RNaseH_sf"/>
</dbReference>
<reference evidence="2 3" key="1">
    <citation type="submission" date="2020-10" db="EMBL/GenBank/DDBJ databases">
        <title>The Coptis chinensis genome and diversification of protoberbering-type alkaloids.</title>
        <authorList>
            <person name="Wang B."/>
            <person name="Shu S."/>
            <person name="Song C."/>
            <person name="Liu Y."/>
        </authorList>
    </citation>
    <scope>NUCLEOTIDE SEQUENCE [LARGE SCALE GENOMIC DNA]</scope>
    <source>
        <strain evidence="2">HL-2020</strain>
        <tissue evidence="2">Leaf</tissue>
    </source>
</reference>
<evidence type="ECO:0000313" key="3">
    <source>
        <dbReference type="Proteomes" id="UP000631114"/>
    </source>
</evidence>
<dbReference type="InterPro" id="IPR012337">
    <property type="entry name" value="RNaseH-like_sf"/>
</dbReference>
<dbReference type="Gene3D" id="3.30.420.10">
    <property type="entry name" value="Ribonuclease H-like superfamily/Ribonuclease H"/>
    <property type="match status" value="1"/>
</dbReference>
<dbReference type="Pfam" id="PF13456">
    <property type="entry name" value="RVT_3"/>
    <property type="match status" value="1"/>
</dbReference>
<proteinExistence type="predicted"/>
<dbReference type="Proteomes" id="UP000631114">
    <property type="component" value="Unassembled WGS sequence"/>
</dbReference>
<dbReference type="PANTHER" id="PTHR47723">
    <property type="entry name" value="OS05G0353850 PROTEIN"/>
    <property type="match status" value="1"/>
</dbReference>
<dbReference type="InterPro" id="IPR053151">
    <property type="entry name" value="RNase_H-like"/>
</dbReference>
<evidence type="ECO:0000313" key="2">
    <source>
        <dbReference type="EMBL" id="KAF9626167.1"/>
    </source>
</evidence>
<dbReference type="PANTHER" id="PTHR47723:SF19">
    <property type="entry name" value="POLYNUCLEOTIDYL TRANSFERASE, RIBONUCLEASE H-LIKE SUPERFAMILY PROTEIN"/>
    <property type="match status" value="1"/>
</dbReference>